<dbReference type="PANTHER" id="PTHR30086">
    <property type="entry name" value="ARGININE EXPORTER PROTEIN ARGO"/>
    <property type="match status" value="1"/>
</dbReference>
<feature type="transmembrane region" description="Helical" evidence="6">
    <location>
        <begin position="42"/>
        <end position="67"/>
    </location>
</feature>
<dbReference type="PANTHER" id="PTHR30086:SF20">
    <property type="entry name" value="ARGININE EXPORTER PROTEIN ARGO-RELATED"/>
    <property type="match status" value="1"/>
</dbReference>
<feature type="transmembrane region" description="Helical" evidence="6">
    <location>
        <begin position="73"/>
        <end position="91"/>
    </location>
</feature>
<comment type="subcellular location">
    <subcellularLocation>
        <location evidence="1">Cell membrane</location>
        <topology evidence="1">Multi-pass membrane protein</topology>
    </subcellularLocation>
</comment>
<dbReference type="InterPro" id="IPR001123">
    <property type="entry name" value="LeuE-type"/>
</dbReference>
<evidence type="ECO:0000256" key="5">
    <source>
        <dbReference type="ARBA" id="ARBA00023136"/>
    </source>
</evidence>
<gene>
    <name evidence="7" type="ORF">GGR16_000587</name>
</gene>
<dbReference type="Proteomes" id="UP000577362">
    <property type="component" value="Unassembled WGS sequence"/>
</dbReference>
<sequence>MTAADIATIAATLTIYAAIVVSPGPSFALVSRMAAAGERRAAYGATFGLASAATIYAVLTMAGLSVILAEIGWLARAVQIAGGLYLIWLGIEGWRSAARPLAAADGADESRFMPGFRRGFVMCLSNPKAIAFFVGLYAAAVPPETSLAAKLAILAGAYAIEVAWYGAVTLVLSQPQVRRVYERCRRIGERILGALLAAFGMRLLLER</sequence>
<keyword evidence="2" id="KW-1003">Cell membrane</keyword>
<dbReference type="GO" id="GO:0015171">
    <property type="term" value="F:amino acid transmembrane transporter activity"/>
    <property type="evidence" value="ECO:0007669"/>
    <property type="project" value="TreeGrafter"/>
</dbReference>
<evidence type="ECO:0000256" key="3">
    <source>
        <dbReference type="ARBA" id="ARBA00022692"/>
    </source>
</evidence>
<evidence type="ECO:0000313" key="8">
    <source>
        <dbReference type="Proteomes" id="UP000577362"/>
    </source>
</evidence>
<dbReference type="GO" id="GO:0005886">
    <property type="term" value="C:plasma membrane"/>
    <property type="evidence" value="ECO:0007669"/>
    <property type="project" value="UniProtKB-SubCell"/>
</dbReference>
<keyword evidence="4 6" id="KW-1133">Transmembrane helix</keyword>
<evidence type="ECO:0000256" key="2">
    <source>
        <dbReference type="ARBA" id="ARBA00022475"/>
    </source>
</evidence>
<evidence type="ECO:0000313" key="7">
    <source>
        <dbReference type="EMBL" id="MBB4015581.1"/>
    </source>
</evidence>
<dbReference type="Pfam" id="PF01810">
    <property type="entry name" value="LysE"/>
    <property type="match status" value="1"/>
</dbReference>
<name>A0A840BQ32_9HYPH</name>
<feature type="transmembrane region" description="Helical" evidence="6">
    <location>
        <begin position="6"/>
        <end position="30"/>
    </location>
</feature>
<evidence type="ECO:0000256" key="6">
    <source>
        <dbReference type="SAM" id="Phobius"/>
    </source>
</evidence>
<proteinExistence type="predicted"/>
<evidence type="ECO:0000256" key="4">
    <source>
        <dbReference type="ARBA" id="ARBA00022989"/>
    </source>
</evidence>
<dbReference type="EMBL" id="JACIEN010000001">
    <property type="protein sequence ID" value="MBB4015581.1"/>
    <property type="molecule type" value="Genomic_DNA"/>
</dbReference>
<keyword evidence="8" id="KW-1185">Reference proteome</keyword>
<keyword evidence="3 6" id="KW-0812">Transmembrane</keyword>
<accession>A0A840BQ32</accession>
<dbReference type="AlphaFoldDB" id="A0A840BQ32"/>
<dbReference type="RefSeq" id="WP_183315667.1">
    <property type="nucleotide sequence ID" value="NZ_JACIEN010000001.1"/>
</dbReference>
<organism evidence="7 8">
    <name type="scientific">Chelatococcus caeni</name>
    <dbReference type="NCBI Taxonomy" id="1348468"/>
    <lineage>
        <taxon>Bacteria</taxon>
        <taxon>Pseudomonadati</taxon>
        <taxon>Pseudomonadota</taxon>
        <taxon>Alphaproteobacteria</taxon>
        <taxon>Hyphomicrobiales</taxon>
        <taxon>Chelatococcaceae</taxon>
        <taxon>Chelatococcus</taxon>
    </lineage>
</organism>
<reference evidence="7 8" key="1">
    <citation type="submission" date="2020-08" db="EMBL/GenBank/DDBJ databases">
        <title>Genomic Encyclopedia of Type Strains, Phase IV (KMG-IV): sequencing the most valuable type-strain genomes for metagenomic binning, comparative biology and taxonomic classification.</title>
        <authorList>
            <person name="Goeker M."/>
        </authorList>
    </citation>
    <scope>NUCLEOTIDE SEQUENCE [LARGE SCALE GENOMIC DNA]</scope>
    <source>
        <strain evidence="7 8">DSM 103737</strain>
    </source>
</reference>
<feature type="transmembrane region" description="Helical" evidence="6">
    <location>
        <begin position="147"/>
        <end position="167"/>
    </location>
</feature>
<feature type="transmembrane region" description="Helical" evidence="6">
    <location>
        <begin position="120"/>
        <end position="141"/>
    </location>
</feature>
<comment type="caution">
    <text evidence="7">The sequence shown here is derived from an EMBL/GenBank/DDBJ whole genome shotgun (WGS) entry which is preliminary data.</text>
</comment>
<keyword evidence="5 6" id="KW-0472">Membrane</keyword>
<protein>
    <submittedName>
        <fullName evidence="7">Threonine/homoserine/homoserine lactone efflux protein</fullName>
    </submittedName>
</protein>
<feature type="transmembrane region" description="Helical" evidence="6">
    <location>
        <begin position="187"/>
        <end position="205"/>
    </location>
</feature>
<evidence type="ECO:0000256" key="1">
    <source>
        <dbReference type="ARBA" id="ARBA00004651"/>
    </source>
</evidence>